<reference evidence="2" key="1">
    <citation type="journal article" date="2020" name="bioRxiv">
        <title>Chromosome-level reference genome of the European wasp spider Argiope bruennichi: a resource for studies on range expansion and evolutionary adaptation.</title>
        <authorList>
            <person name="Sheffer M.M."/>
            <person name="Hoppe A."/>
            <person name="Krehenwinkel H."/>
            <person name="Uhl G."/>
            <person name="Kuss A.W."/>
            <person name="Jensen L."/>
            <person name="Jensen C."/>
            <person name="Gillespie R.G."/>
            <person name="Hoff K.J."/>
            <person name="Prost S."/>
        </authorList>
    </citation>
    <scope>NUCLEOTIDE SEQUENCE</scope>
</reference>
<feature type="region of interest" description="Disordered" evidence="1">
    <location>
        <begin position="1"/>
        <end position="27"/>
    </location>
</feature>
<dbReference type="Proteomes" id="UP000807504">
    <property type="component" value="Unassembled WGS sequence"/>
</dbReference>
<accession>A0A8T0EU75</accession>
<dbReference type="EMBL" id="JABXBU010001863">
    <property type="protein sequence ID" value="KAF8781640.1"/>
    <property type="molecule type" value="Genomic_DNA"/>
</dbReference>
<organism evidence="2 3">
    <name type="scientific">Argiope bruennichi</name>
    <name type="common">Wasp spider</name>
    <name type="synonym">Aranea bruennichi</name>
    <dbReference type="NCBI Taxonomy" id="94029"/>
    <lineage>
        <taxon>Eukaryota</taxon>
        <taxon>Metazoa</taxon>
        <taxon>Ecdysozoa</taxon>
        <taxon>Arthropoda</taxon>
        <taxon>Chelicerata</taxon>
        <taxon>Arachnida</taxon>
        <taxon>Araneae</taxon>
        <taxon>Araneomorphae</taxon>
        <taxon>Entelegynae</taxon>
        <taxon>Araneoidea</taxon>
        <taxon>Araneidae</taxon>
        <taxon>Argiope</taxon>
    </lineage>
</organism>
<evidence type="ECO:0000313" key="2">
    <source>
        <dbReference type="EMBL" id="KAF8781640.1"/>
    </source>
</evidence>
<gene>
    <name evidence="2" type="ORF">HNY73_012017</name>
</gene>
<reference evidence="2" key="2">
    <citation type="submission" date="2020-06" db="EMBL/GenBank/DDBJ databases">
        <authorList>
            <person name="Sheffer M."/>
        </authorList>
    </citation>
    <scope>NUCLEOTIDE SEQUENCE</scope>
</reference>
<sequence length="104" mass="11129">MIGNFPALSGGRKKKAGGAKGIGFSKNGHPAKKWRGWMSSPLFRPLTPLCDFVPALRRKQGGGGTEVGSSSLFLKHTRCYRCSQVDVTMFIVVQEGTKSGGFAP</sequence>
<protein>
    <submittedName>
        <fullName evidence="2">Uncharacterized protein</fullName>
    </submittedName>
</protein>
<name>A0A8T0EU75_ARGBR</name>
<evidence type="ECO:0000256" key="1">
    <source>
        <dbReference type="SAM" id="MobiDB-lite"/>
    </source>
</evidence>
<dbReference type="AlphaFoldDB" id="A0A8T0EU75"/>
<proteinExistence type="predicted"/>
<keyword evidence="3" id="KW-1185">Reference proteome</keyword>
<comment type="caution">
    <text evidence="2">The sequence shown here is derived from an EMBL/GenBank/DDBJ whole genome shotgun (WGS) entry which is preliminary data.</text>
</comment>
<evidence type="ECO:0000313" key="3">
    <source>
        <dbReference type="Proteomes" id="UP000807504"/>
    </source>
</evidence>